<proteinExistence type="predicted"/>
<dbReference type="InterPro" id="IPR018247">
    <property type="entry name" value="EF_Hand_1_Ca_BS"/>
</dbReference>
<dbReference type="Proteomes" id="UP000616779">
    <property type="component" value="Unassembled WGS sequence"/>
</dbReference>
<keyword evidence="2" id="KW-1185">Reference proteome</keyword>
<comment type="caution">
    <text evidence="1">The sequence shown here is derived from an EMBL/GenBank/DDBJ whole genome shotgun (WGS) entry which is preliminary data.</text>
</comment>
<evidence type="ECO:0008006" key="3">
    <source>
        <dbReference type="Google" id="ProtNLM"/>
    </source>
</evidence>
<dbReference type="EMBL" id="WHOA01000165">
    <property type="protein sequence ID" value="NOU74375.1"/>
    <property type="molecule type" value="Genomic_DNA"/>
</dbReference>
<dbReference type="PROSITE" id="PS00018">
    <property type="entry name" value="EF_HAND_1"/>
    <property type="match status" value="1"/>
</dbReference>
<dbReference type="Gene3D" id="1.10.1330.10">
    <property type="entry name" value="Dockerin domain"/>
    <property type="match status" value="1"/>
</dbReference>
<protein>
    <recommendedName>
        <fullName evidence="3">EF-hand domain-containing protein</fullName>
    </recommendedName>
</protein>
<sequence>MLGDFSFDLKLTLCSVPIVYITMIFAVNYGKTSADPNWQQIKAFDTNGNNKIDIMDLAAIASKITE</sequence>
<name>A0ABX1Y2V1_9BACL</name>
<dbReference type="InterPro" id="IPR036439">
    <property type="entry name" value="Dockerin_dom_sf"/>
</dbReference>
<reference evidence="1 2" key="1">
    <citation type="submission" date="2019-10" db="EMBL/GenBank/DDBJ databases">
        <title>Description of Paenibacillus terrestris sp. nov.</title>
        <authorList>
            <person name="Carlier A."/>
            <person name="Qi S."/>
        </authorList>
    </citation>
    <scope>NUCLEOTIDE SEQUENCE [LARGE SCALE GENOMIC DNA]</scope>
    <source>
        <strain evidence="1 2">LMG 31458</strain>
    </source>
</reference>
<accession>A0ABX1Y2V1</accession>
<dbReference type="SUPFAM" id="SSF63446">
    <property type="entry name" value="Type I dockerin domain"/>
    <property type="match status" value="1"/>
</dbReference>
<organism evidence="1 2">
    <name type="scientific">Paenibacillus phytorum</name>
    <dbReference type="NCBI Taxonomy" id="2654977"/>
    <lineage>
        <taxon>Bacteria</taxon>
        <taxon>Bacillati</taxon>
        <taxon>Bacillota</taxon>
        <taxon>Bacilli</taxon>
        <taxon>Bacillales</taxon>
        <taxon>Paenibacillaceae</taxon>
        <taxon>Paenibacillus</taxon>
    </lineage>
</organism>
<gene>
    <name evidence="1" type="ORF">GC098_23765</name>
</gene>
<evidence type="ECO:0000313" key="2">
    <source>
        <dbReference type="Proteomes" id="UP000616779"/>
    </source>
</evidence>
<evidence type="ECO:0000313" key="1">
    <source>
        <dbReference type="EMBL" id="NOU74375.1"/>
    </source>
</evidence>